<keyword evidence="1" id="KW-0812">Transmembrane</keyword>
<keyword evidence="3" id="KW-1185">Reference proteome</keyword>
<keyword evidence="1" id="KW-0472">Membrane</keyword>
<reference evidence="2 3" key="1">
    <citation type="journal article" date="2012" name="Science">
        <title>The Paleozoic origin of enzymatic lignin decomposition reconstructed from 31 fungal genomes.</title>
        <authorList>
            <person name="Floudas D."/>
            <person name="Binder M."/>
            <person name="Riley R."/>
            <person name="Barry K."/>
            <person name="Blanchette R.A."/>
            <person name="Henrissat B."/>
            <person name="Martinez A.T."/>
            <person name="Otillar R."/>
            <person name="Spatafora J.W."/>
            <person name="Yadav J.S."/>
            <person name="Aerts A."/>
            <person name="Benoit I."/>
            <person name="Boyd A."/>
            <person name="Carlson A."/>
            <person name="Copeland A."/>
            <person name="Coutinho P.M."/>
            <person name="de Vries R.P."/>
            <person name="Ferreira P."/>
            <person name="Findley K."/>
            <person name="Foster B."/>
            <person name="Gaskell J."/>
            <person name="Glotzer D."/>
            <person name="Gorecki P."/>
            <person name="Heitman J."/>
            <person name="Hesse C."/>
            <person name="Hori C."/>
            <person name="Igarashi K."/>
            <person name="Jurgens J.A."/>
            <person name="Kallen N."/>
            <person name="Kersten P."/>
            <person name="Kohler A."/>
            <person name="Kuees U."/>
            <person name="Kumar T.K.A."/>
            <person name="Kuo A."/>
            <person name="LaButti K."/>
            <person name="Larrondo L.F."/>
            <person name="Lindquist E."/>
            <person name="Ling A."/>
            <person name="Lombard V."/>
            <person name="Lucas S."/>
            <person name="Lundell T."/>
            <person name="Martin R."/>
            <person name="McLaughlin D.J."/>
            <person name="Morgenstern I."/>
            <person name="Morin E."/>
            <person name="Murat C."/>
            <person name="Nagy L.G."/>
            <person name="Nolan M."/>
            <person name="Ohm R.A."/>
            <person name="Patyshakuliyeva A."/>
            <person name="Rokas A."/>
            <person name="Ruiz-Duenas F.J."/>
            <person name="Sabat G."/>
            <person name="Salamov A."/>
            <person name="Samejima M."/>
            <person name="Schmutz J."/>
            <person name="Slot J.C."/>
            <person name="St John F."/>
            <person name="Stenlid J."/>
            <person name="Sun H."/>
            <person name="Sun S."/>
            <person name="Syed K."/>
            <person name="Tsang A."/>
            <person name="Wiebenga A."/>
            <person name="Young D."/>
            <person name="Pisabarro A."/>
            <person name="Eastwood D.C."/>
            <person name="Martin F."/>
            <person name="Cullen D."/>
            <person name="Grigoriev I.V."/>
            <person name="Hibbett D.S."/>
        </authorList>
    </citation>
    <scope>NUCLEOTIDE SEQUENCE [LARGE SCALE GENOMIC DNA]</scope>
    <source>
        <strain evidence="2 3">DJM-731 SS1</strain>
    </source>
</reference>
<feature type="transmembrane region" description="Helical" evidence="1">
    <location>
        <begin position="65"/>
        <end position="87"/>
    </location>
</feature>
<evidence type="ECO:0000313" key="3">
    <source>
        <dbReference type="Proteomes" id="UP000030653"/>
    </source>
</evidence>
<dbReference type="EMBL" id="JH795868">
    <property type="protein sequence ID" value="EJU00127.1"/>
    <property type="molecule type" value="Genomic_DNA"/>
</dbReference>
<feature type="transmembrane region" description="Helical" evidence="1">
    <location>
        <begin position="6"/>
        <end position="29"/>
    </location>
</feature>
<name>M5G2Q5_DACPD</name>
<organism evidence="2 3">
    <name type="scientific">Dacryopinax primogenitus (strain DJM 731)</name>
    <name type="common">Brown rot fungus</name>
    <dbReference type="NCBI Taxonomy" id="1858805"/>
    <lineage>
        <taxon>Eukaryota</taxon>
        <taxon>Fungi</taxon>
        <taxon>Dikarya</taxon>
        <taxon>Basidiomycota</taxon>
        <taxon>Agaricomycotina</taxon>
        <taxon>Dacrymycetes</taxon>
        <taxon>Dacrymycetales</taxon>
        <taxon>Dacrymycetaceae</taxon>
        <taxon>Dacryopinax</taxon>
    </lineage>
</organism>
<feature type="non-terminal residue" evidence="2">
    <location>
        <position position="92"/>
    </location>
</feature>
<gene>
    <name evidence="2" type="ORF">DACRYDRAFT_43935</name>
</gene>
<dbReference type="OMA" id="WIYTIAM"/>
<dbReference type="AlphaFoldDB" id="M5G2Q5"/>
<proteinExistence type="predicted"/>
<dbReference type="Proteomes" id="UP000030653">
    <property type="component" value="Unassembled WGS sequence"/>
</dbReference>
<sequence length="92" mass="9724">TGNVYAWAMVLTGTSGNLSVTLYLASVISIGGGKVWTQVEIAAMAWALNILSGLLNTWGTKPIGWIAGFSVWWTLCGTVVLVICLLVKAPVK</sequence>
<evidence type="ECO:0000256" key="1">
    <source>
        <dbReference type="SAM" id="Phobius"/>
    </source>
</evidence>
<dbReference type="OrthoDB" id="10054429at2759"/>
<dbReference type="STRING" id="1858805.M5G2Q5"/>
<feature type="non-terminal residue" evidence="2">
    <location>
        <position position="1"/>
    </location>
</feature>
<dbReference type="RefSeq" id="XP_040627024.1">
    <property type="nucleotide sequence ID" value="XM_040774548.1"/>
</dbReference>
<dbReference type="GeneID" id="63689610"/>
<dbReference type="HOGENOM" id="CLU_2237455_0_0_1"/>
<keyword evidence="1" id="KW-1133">Transmembrane helix</keyword>
<accession>M5G2Q5</accession>
<evidence type="ECO:0000313" key="2">
    <source>
        <dbReference type="EMBL" id="EJU00127.1"/>
    </source>
</evidence>
<protein>
    <submittedName>
        <fullName evidence="2">Uncharacterized protein</fullName>
    </submittedName>
</protein>